<gene>
    <name evidence="1" type="ORF">BJD16_09000</name>
</gene>
<dbReference type="GeneID" id="58921264"/>
<protein>
    <submittedName>
        <fullName evidence="1">Uncharacterized protein</fullName>
    </submittedName>
</protein>
<dbReference type="RefSeq" id="WP_042019076.1">
    <property type="nucleotide sequence ID" value="NZ_CDBW01000006.1"/>
</dbReference>
<reference evidence="1 2" key="1">
    <citation type="submission" date="2016-09" db="EMBL/GenBank/DDBJ databases">
        <title>Draft Genome Sequence of Aeromonas sobria Strain 08005, Isolated from Sick Rana catesbeiana.</title>
        <authorList>
            <person name="Yang Q."/>
        </authorList>
    </citation>
    <scope>NUCLEOTIDE SEQUENCE [LARGE SCALE GENOMIC DNA]</scope>
    <source>
        <strain evidence="1 2">08005</strain>
    </source>
</reference>
<dbReference type="OrthoDB" id="5592041at2"/>
<sequence>MHVHATHVFANLMYFLSDALGFWPKGRKSEMRYRTKYDSHRKHFAEYGVEEVTLNKLTAYLHTGITLPPLMINNHIDILESLCNTVLRTPLMPNLRSNEYMTQIYIRSALIPILCADIAIFQSDSSKESIYYHLDHWLKLDGLLKESENEPKVINKLFAKKHLQEYIETHFNLSEMFVIKPITDYLDLLAKKGNQTATTVRQRTAECVSTIEKHHSLQEKFDNNEENISNNSIELDHTLKSRVQELSAMYIAFTTLQYIQAQIGLIDIFHHTYNAMCSNVQSHLSIIKERLTAALSEDYTKRGTLEQQVSLIDSKASRKLTIEKKKYITRLILEDMIPLFHQEFPSLSPSEYQLMTQAHKESQVLSKMVSLPPNSATGILNEQLNASEYSDDGEIVVPAFKNEYYKVIYNFAHSRGSLLQWHYDPISFTVFILSLLQCGKPNSALQAIKKAPREKLPLFGFVKHLLAVIRVGLTYKLEKEKIKHESLTEQVNDIINHQGVISLLAPRPYHLFDENSWLGEKQYLRYSLVSGNNTYAATVIQAIYAYNYTVAKITTRNDMIFSDDNPPYIDRVNIKDINHQTPLIVHGLLNELNNISGKLLASLEKTKRLDTPSEFMKCILDEDILTRSDLERNLIHCIDGSTLAVCLLDYLTLIMFLSPKGDDVSNIIKLGENHKVVELLFKSSTAKTC</sequence>
<comment type="caution">
    <text evidence="1">The sequence shown here is derived from an EMBL/GenBank/DDBJ whole genome shotgun (WGS) entry which is preliminary data.</text>
</comment>
<evidence type="ECO:0000313" key="2">
    <source>
        <dbReference type="Proteomes" id="UP000179934"/>
    </source>
</evidence>
<proteinExistence type="predicted"/>
<accession>A0A1S2D2B9</accession>
<dbReference type="Proteomes" id="UP000179934">
    <property type="component" value="Unassembled WGS sequence"/>
</dbReference>
<dbReference type="AlphaFoldDB" id="A0A1S2D2B9"/>
<name>A0A1S2D2B9_AERSO</name>
<organism evidence="1 2">
    <name type="scientific">Aeromonas sobria</name>
    <dbReference type="NCBI Taxonomy" id="646"/>
    <lineage>
        <taxon>Bacteria</taxon>
        <taxon>Pseudomonadati</taxon>
        <taxon>Pseudomonadota</taxon>
        <taxon>Gammaproteobacteria</taxon>
        <taxon>Aeromonadales</taxon>
        <taxon>Aeromonadaceae</taxon>
        <taxon>Aeromonas</taxon>
    </lineage>
</organism>
<dbReference type="EMBL" id="MKFU01000004">
    <property type="protein sequence ID" value="OHY95110.1"/>
    <property type="molecule type" value="Genomic_DNA"/>
</dbReference>
<evidence type="ECO:0000313" key="1">
    <source>
        <dbReference type="EMBL" id="OHY95110.1"/>
    </source>
</evidence>